<feature type="transmembrane region" description="Helical" evidence="6">
    <location>
        <begin position="92"/>
        <end position="116"/>
    </location>
</feature>
<feature type="transmembrane region" description="Helical" evidence="6">
    <location>
        <begin position="181"/>
        <end position="202"/>
    </location>
</feature>
<feature type="transmembrane region" description="Helical" evidence="6">
    <location>
        <begin position="62"/>
        <end position="85"/>
    </location>
</feature>
<reference evidence="7 8" key="1">
    <citation type="journal article" date="2009" name="Stand. Genomic Sci.">
        <title>Complete genome sequence of Desulfotomaculum acetoxidans type strain (5575).</title>
        <authorList>
            <person name="Spring S."/>
            <person name="Lapidus A."/>
            <person name="Schroder M."/>
            <person name="Gleim D."/>
            <person name="Sims D."/>
            <person name="Meincke L."/>
            <person name="Glavina Del Rio T."/>
            <person name="Tice H."/>
            <person name="Copeland A."/>
            <person name="Cheng J.F."/>
            <person name="Lucas S."/>
            <person name="Chen F."/>
            <person name="Nolan M."/>
            <person name="Bruce D."/>
            <person name="Goodwin L."/>
            <person name="Pitluck S."/>
            <person name="Ivanova N."/>
            <person name="Mavromatis K."/>
            <person name="Mikhailova N."/>
            <person name="Pati A."/>
            <person name="Chen A."/>
            <person name="Palaniappan K."/>
            <person name="Land M."/>
            <person name="Hauser L."/>
            <person name="Chang Y.J."/>
            <person name="Jeffries C.D."/>
            <person name="Chain P."/>
            <person name="Saunders E."/>
            <person name="Brettin T."/>
            <person name="Detter J.C."/>
            <person name="Goker M."/>
            <person name="Bristow J."/>
            <person name="Eisen J.A."/>
            <person name="Markowitz V."/>
            <person name="Hugenholtz P."/>
            <person name="Kyrpides N.C."/>
            <person name="Klenk H.P."/>
            <person name="Han C."/>
        </authorList>
    </citation>
    <scope>NUCLEOTIDE SEQUENCE [LARGE SCALE GENOMIC DNA]</scope>
    <source>
        <strain evidence="8">ATCC 49208 / DSM 771 / VKM B-1644</strain>
    </source>
</reference>
<feature type="transmembrane region" description="Helical" evidence="6">
    <location>
        <begin position="122"/>
        <end position="143"/>
    </location>
</feature>
<dbReference type="EMBL" id="CP001720">
    <property type="protein sequence ID" value="ACV64442.1"/>
    <property type="molecule type" value="Genomic_DNA"/>
</dbReference>
<organism evidence="7 8">
    <name type="scientific">Desulfofarcimen acetoxidans (strain ATCC 49208 / DSM 771 / KCTC 5769 / VKM B-1644 / 5575)</name>
    <name type="common">Desulfotomaculum acetoxidans</name>
    <dbReference type="NCBI Taxonomy" id="485916"/>
    <lineage>
        <taxon>Bacteria</taxon>
        <taxon>Bacillati</taxon>
        <taxon>Bacillota</taxon>
        <taxon>Clostridia</taxon>
        <taxon>Eubacteriales</taxon>
        <taxon>Peptococcaceae</taxon>
        <taxon>Desulfofarcimen</taxon>
    </lineage>
</organism>
<evidence type="ECO:0000313" key="7">
    <source>
        <dbReference type="EMBL" id="ACV64442.1"/>
    </source>
</evidence>
<evidence type="ECO:0000256" key="3">
    <source>
        <dbReference type="ARBA" id="ARBA00022692"/>
    </source>
</evidence>
<evidence type="ECO:0000313" key="8">
    <source>
        <dbReference type="Proteomes" id="UP000002217"/>
    </source>
</evidence>
<dbReference type="KEGG" id="dae:Dtox_3734"/>
<dbReference type="STRING" id="485916.Dtox_3734"/>
<keyword evidence="2" id="KW-1003">Cell membrane</keyword>
<dbReference type="InterPro" id="IPR003339">
    <property type="entry name" value="ABC/ECF_trnsptr_transmembrane"/>
</dbReference>
<evidence type="ECO:0000256" key="5">
    <source>
        <dbReference type="ARBA" id="ARBA00023136"/>
    </source>
</evidence>
<keyword evidence="3 6" id="KW-0812">Transmembrane</keyword>
<keyword evidence="4 6" id="KW-1133">Transmembrane helix</keyword>
<evidence type="ECO:0000256" key="4">
    <source>
        <dbReference type="ARBA" id="ARBA00022989"/>
    </source>
</evidence>
<dbReference type="InterPro" id="IPR012809">
    <property type="entry name" value="ECF_CbiQ"/>
</dbReference>
<dbReference type="InterPro" id="IPR052770">
    <property type="entry name" value="Cobalt_transport_CbiQ"/>
</dbReference>
<comment type="subcellular location">
    <subcellularLocation>
        <location evidence="1">Cell membrane</location>
        <topology evidence="1">Multi-pass membrane protein</topology>
    </subcellularLocation>
</comment>
<evidence type="ECO:0000256" key="1">
    <source>
        <dbReference type="ARBA" id="ARBA00004651"/>
    </source>
</evidence>
<dbReference type="PANTHER" id="PTHR43723:SF1">
    <property type="entry name" value="COBALT TRANSPORT PROTEIN CBIQ"/>
    <property type="match status" value="1"/>
</dbReference>
<dbReference type="PANTHER" id="PTHR43723">
    <property type="entry name" value="COBALT TRANSPORT PROTEIN CBIQ"/>
    <property type="match status" value="1"/>
</dbReference>
<proteinExistence type="predicted"/>
<evidence type="ECO:0000256" key="2">
    <source>
        <dbReference type="ARBA" id="ARBA00022475"/>
    </source>
</evidence>
<gene>
    <name evidence="7" type="ordered locus">Dtox_3734</name>
</gene>
<sequence length="260" mass="28207">MFSIDSYAYSNKLRKVHPAEKCAFAMVTLIICLAASSLLTSLAVLLIMSAAVVGYAGIPFRVFAGFMSLPVSFLLVGVLTIAVTVSREPGVYLWGLSFWGFNLGITAAGVAAAVILLFKSLGAVSCLYFLSLTTPMIDIIYVLRKMKVPALFIELMTLIYRFIFVLAETAEKIYTSQSSRLGYAGVNVSFSSLGELASTLFIKSFHRSQMLFQALSSRCYTGGLNVLDNYYEFSIKNMLFIAALDLGIAALSLYSGGGQL</sequence>
<feature type="transmembrane region" description="Helical" evidence="6">
    <location>
        <begin position="238"/>
        <end position="257"/>
    </location>
</feature>
<dbReference type="CDD" id="cd16914">
    <property type="entry name" value="EcfT"/>
    <property type="match status" value="1"/>
</dbReference>
<dbReference type="HOGENOM" id="CLU_056469_5_0_9"/>
<name>C8VWS8_DESAS</name>
<evidence type="ECO:0000256" key="6">
    <source>
        <dbReference type="SAM" id="Phobius"/>
    </source>
</evidence>
<dbReference type="GO" id="GO:0006824">
    <property type="term" value="P:cobalt ion transport"/>
    <property type="evidence" value="ECO:0007669"/>
    <property type="project" value="InterPro"/>
</dbReference>
<dbReference type="NCBIfam" id="TIGR02454">
    <property type="entry name" value="ECF_T_CbiQ"/>
    <property type="match status" value="1"/>
</dbReference>
<accession>C8VWS8</accession>
<dbReference type="Pfam" id="PF02361">
    <property type="entry name" value="CbiQ"/>
    <property type="match status" value="1"/>
</dbReference>
<keyword evidence="5 6" id="KW-0472">Membrane</keyword>
<protein>
    <submittedName>
        <fullName evidence="7">Cobalt ABC transporter, inner membrane subunit CbiQ</fullName>
    </submittedName>
</protein>
<dbReference type="RefSeq" id="WP_015759126.1">
    <property type="nucleotide sequence ID" value="NC_013216.1"/>
</dbReference>
<feature type="transmembrane region" description="Helical" evidence="6">
    <location>
        <begin position="150"/>
        <end position="169"/>
    </location>
</feature>
<feature type="transmembrane region" description="Helical" evidence="6">
    <location>
        <begin position="23"/>
        <end position="56"/>
    </location>
</feature>
<keyword evidence="8" id="KW-1185">Reference proteome</keyword>
<dbReference type="eggNOG" id="COG0619">
    <property type="taxonomic scope" value="Bacteria"/>
</dbReference>
<dbReference type="AlphaFoldDB" id="C8VWS8"/>
<dbReference type="Proteomes" id="UP000002217">
    <property type="component" value="Chromosome"/>
</dbReference>
<dbReference type="OrthoDB" id="9815246at2"/>
<dbReference type="GO" id="GO:0043190">
    <property type="term" value="C:ATP-binding cassette (ABC) transporter complex"/>
    <property type="evidence" value="ECO:0007669"/>
    <property type="project" value="InterPro"/>
</dbReference>